<sequence length="1315" mass="136303">AVAHDRKGNESERVQTTLAVTGVGVSAANSTLGAQPDTLLADGQSQATVTVVLKSGDNQPATGLADQLALSGELTPDGGLVTRLRSLLRNRAAASEPVLTALKEDSTQPGTYTATLTAGTTAGKYALTLALSGEPLLNAQVLLTDTMADTSQSGLTADKNQIAASDGTDPQNRVTFTATLTDRDGKPVSGEAGRLKLATTAGVDTARLTFSDLKESQPGIYTGTLSSTLAVKDLPVVLMINGKNSGKTATVTVTADDTSATPVLTVTKNSAVADGQDADTLAVAVTDKYTNPVENQAVTLSATPADVTFAATPVTTGPDGKTQATLTSLTPGDKAITATLANGNSAQENVTFLPDPNAVVNTLAVTDHAGQTTDSLPVGTTDASAFTVTAEVQDSSGNPAPANLKVNWTLDQATCRVPAGALKDASSLTDTTGHAVMTITSADPHQACDGLKVTAVVDGATRSAMATLKYTADTASAKVDTVTMTSDHTVFLADGNDSAEYTAAVTDQYGNPVAGTAVTWTATGGKLANAQTTTDPQGNASGTLTDTQAEVVTVSAAAGTSQPTAADKTVEFRTATLQDNTPDATEKPVGDGPGSTFTFTATVKDNTGAPVKDAEIKWRQDGGTDYRLSADTVRTDDQGQAQVTLTDPMHKATDRITVTATYNGRSVGADVAYLADATTAAVSALTLADPTVTTREANGTDAFTWNALVTDQYGNKVNKADVTWSTDTAGTPPAQTTSQTGATGEASTTLVSATAVSNVHMQAKTAVQQTMYTSPVGVSFVVQGAATITGAVTTDNSEADGATADVVTITVTDPAGNPVTGVDLTADLSKSNGVQTTDGKTTWALDAAGKATISFTTTVAGTHSIAFSVPDSANAKAGAGTVNITFVAGPVDANNSTFIVPVSATTEGNPLELWLYARDQHGNPVRAATLVDTLLKVTPTAPGVTLDINRTGTGTDARGEYTKYSLQPWARSYIKAIRSNAVTVMYDGASIGTQADAKWSPDIAFPTGGTAPHAPNILSSYDCDELKSIVTATGTAQVTYSCYNGEITVFRSDKFNGHEGVDPVTGIQPRVILENVGAAAKNIWSAPRKLNYGDTSTDTYSWGQNTPSSDAATRLITLKHRSNGSETAPPTNVSPSYSVGGGYTYAPDVSKVMYGYRYNIKEQFLTWRDGSNYEGRRDYISGSYNCTVSGNASACMITDVKPNTQFEIIKTKTGWWNYSLEGFDIKYTAATVTTRPLYKVTRTSLIPAATGLVTTYSAGNGLLYAPLSTNTYGLNYTHTSEGYQYDHVDTKDWSEASRTTHQVVDISVTDGTLSL</sequence>
<evidence type="ECO:0000259" key="3">
    <source>
        <dbReference type="PROSITE" id="PS51127"/>
    </source>
</evidence>
<dbReference type="InterPro" id="IPR051715">
    <property type="entry name" value="Intimin-Invasin_domain"/>
</dbReference>
<dbReference type="InterPro" id="IPR015217">
    <property type="entry name" value="Invasin_dom_3"/>
</dbReference>
<feature type="non-terminal residue" evidence="4">
    <location>
        <position position="1"/>
    </location>
</feature>
<proteinExistence type="inferred from homology"/>
<dbReference type="Gene3D" id="2.60.40.10">
    <property type="entry name" value="Immunoglobulins"/>
    <property type="match status" value="9"/>
</dbReference>
<dbReference type="PANTHER" id="PTHR39576">
    <property type="entry name" value="ATTACHING AND EFFACING PROTEIN HOMOLOG-RELATED-RELATED"/>
    <property type="match status" value="1"/>
</dbReference>
<evidence type="ECO:0000313" key="4">
    <source>
        <dbReference type="EMBL" id="HAG2563023.1"/>
    </source>
</evidence>
<protein>
    <recommendedName>
        <fullName evidence="3">Big-1 domain-containing protein</fullName>
    </recommendedName>
</protein>
<dbReference type="EMBL" id="DAAXUA010000037">
    <property type="protein sequence ID" value="HAG2563023.1"/>
    <property type="molecule type" value="Genomic_DNA"/>
</dbReference>
<accession>A0A760MWF1</accession>
<gene>
    <name evidence="4" type="ORF">G8W38_004887</name>
</gene>
<reference evidence="4" key="1">
    <citation type="journal article" date="2018" name="Genome Biol.">
        <title>SKESA: strategic k-mer extension for scrupulous assemblies.</title>
        <authorList>
            <person name="Souvorov A."/>
            <person name="Agarwala R."/>
            <person name="Lipman D.J."/>
        </authorList>
    </citation>
    <scope>NUCLEOTIDE SEQUENCE</scope>
    <source>
        <strain evidence="4">MA.CK_95/00012601</strain>
    </source>
</reference>
<feature type="domain" description="Big-1" evidence="3">
    <location>
        <begin position="481"/>
        <end position="573"/>
    </location>
</feature>
<comment type="similarity">
    <text evidence="1">Belongs to the intimin/invasin family.</text>
</comment>
<reference evidence="4" key="2">
    <citation type="submission" date="2020-02" db="EMBL/GenBank/DDBJ databases">
        <authorList>
            <consortium name="NCBI Pathogen Detection Project"/>
        </authorList>
    </citation>
    <scope>NUCLEOTIDE SEQUENCE</scope>
    <source>
        <strain evidence="4">MA.CK_95/00012601</strain>
    </source>
</reference>
<evidence type="ECO:0000256" key="1">
    <source>
        <dbReference type="ARBA" id="ARBA00010116"/>
    </source>
</evidence>
<dbReference type="InterPro" id="IPR003344">
    <property type="entry name" value="Big_1_dom"/>
</dbReference>
<dbReference type="InterPro" id="IPR008964">
    <property type="entry name" value="Invasin/intimin_cell_adhesion"/>
</dbReference>
<dbReference type="GO" id="GO:0009279">
    <property type="term" value="C:cell outer membrane"/>
    <property type="evidence" value="ECO:0007669"/>
    <property type="project" value="TreeGrafter"/>
</dbReference>
<feature type="domain" description="Big-1" evidence="3">
    <location>
        <begin position="261"/>
        <end position="353"/>
    </location>
</feature>
<evidence type="ECO:0000256" key="2">
    <source>
        <dbReference type="SAM" id="MobiDB-lite"/>
    </source>
</evidence>
<dbReference type="Pfam" id="PF09134">
    <property type="entry name" value="Invasin_D3"/>
    <property type="match status" value="2"/>
</dbReference>
<dbReference type="SUPFAM" id="SSF49373">
    <property type="entry name" value="Invasin/intimin cell-adhesion fragments"/>
    <property type="match status" value="8"/>
</dbReference>
<organism evidence="4">
    <name type="scientific">Salmonella enterica</name>
    <name type="common">Salmonella choleraesuis</name>
    <dbReference type="NCBI Taxonomy" id="28901"/>
    <lineage>
        <taxon>Bacteria</taxon>
        <taxon>Pseudomonadati</taxon>
        <taxon>Pseudomonadota</taxon>
        <taxon>Gammaproteobacteria</taxon>
        <taxon>Enterobacterales</taxon>
        <taxon>Enterobacteriaceae</taxon>
        <taxon>Salmonella</taxon>
    </lineage>
</organism>
<dbReference type="PROSITE" id="PS51127">
    <property type="entry name" value="BIG1"/>
    <property type="match status" value="2"/>
</dbReference>
<dbReference type="PANTHER" id="PTHR39576:SF1">
    <property type="entry name" value="INVASIN"/>
    <property type="match status" value="1"/>
</dbReference>
<feature type="region of interest" description="Disordered" evidence="2">
    <location>
        <begin position="724"/>
        <end position="744"/>
    </location>
</feature>
<dbReference type="SMART" id="SM00634">
    <property type="entry name" value="BID_1"/>
    <property type="match status" value="6"/>
</dbReference>
<name>A0A760MWF1_SALER</name>
<dbReference type="Pfam" id="PF02369">
    <property type="entry name" value="Big_1"/>
    <property type="match status" value="5"/>
</dbReference>
<dbReference type="InterPro" id="IPR013783">
    <property type="entry name" value="Ig-like_fold"/>
</dbReference>
<comment type="caution">
    <text evidence="4">The sequence shown here is derived from an EMBL/GenBank/DDBJ whole genome shotgun (WGS) entry which is preliminary data.</text>
</comment>